<feature type="region of interest" description="Disordered" evidence="2">
    <location>
        <begin position="373"/>
        <end position="401"/>
    </location>
</feature>
<dbReference type="PANTHER" id="PTHR30486">
    <property type="entry name" value="TWITCHING MOTILITY PROTEIN PILT"/>
    <property type="match status" value="1"/>
</dbReference>
<dbReference type="EMBL" id="VLLC01000002">
    <property type="protein sequence ID" value="TWI76724.1"/>
    <property type="molecule type" value="Genomic_DNA"/>
</dbReference>
<comment type="caution">
    <text evidence="4">The sequence shown here is derived from an EMBL/GenBank/DDBJ whole genome shotgun (WGS) entry which is preliminary data.</text>
</comment>
<dbReference type="InterPro" id="IPR001482">
    <property type="entry name" value="T2SS/T4SS_dom"/>
</dbReference>
<evidence type="ECO:0000313" key="4">
    <source>
        <dbReference type="EMBL" id="TWI76724.1"/>
    </source>
</evidence>
<proteinExistence type="inferred from homology"/>
<name>A0A562S7Q7_9BACT</name>
<dbReference type="Pfam" id="PF00437">
    <property type="entry name" value="T2SSE"/>
    <property type="match status" value="1"/>
</dbReference>
<gene>
    <name evidence="4" type="ORF">LZ24_00345</name>
</gene>
<dbReference type="Proteomes" id="UP000318307">
    <property type="component" value="Unassembled WGS sequence"/>
</dbReference>
<dbReference type="RefSeq" id="WP_222427490.1">
    <property type="nucleotide sequence ID" value="NZ_VLLC01000002.1"/>
</dbReference>
<dbReference type="SMART" id="SM00382">
    <property type="entry name" value="AAA"/>
    <property type="match status" value="1"/>
</dbReference>
<feature type="compositionally biased region" description="Basic and acidic residues" evidence="2">
    <location>
        <begin position="392"/>
        <end position="401"/>
    </location>
</feature>
<dbReference type="InterPro" id="IPR003593">
    <property type="entry name" value="AAA+_ATPase"/>
</dbReference>
<organism evidence="4 5">
    <name type="scientific">Desulfobotulus alkaliphilus</name>
    <dbReference type="NCBI Taxonomy" id="622671"/>
    <lineage>
        <taxon>Bacteria</taxon>
        <taxon>Pseudomonadati</taxon>
        <taxon>Thermodesulfobacteriota</taxon>
        <taxon>Desulfobacteria</taxon>
        <taxon>Desulfobacterales</taxon>
        <taxon>Desulfobacteraceae</taxon>
        <taxon>Desulfobotulus</taxon>
    </lineage>
</organism>
<sequence>MSRFTRKHLGPGAPPEYMEDLLRLTVEKDASDLHLTYSEPPVFRIRGDLTPMDCGAYTHDKIHELLMQVMPPRYAKVLEERRSVDFAVSSPEVGRFRFAAYYQRGALSLAIRLLAKGIPNFESLGLPPSVARLATFRDGLVLVTGVTGSGKSTTLAAIIDAINRKDSKNIITVEDPIEYVHQNGKCIVNQRELHTDVLSFPDALRDSLRADPDVILVGEIRDLDTMRTAIMAAETGHLVFSTLHSKDAMSSVNRMVGSFPAGEQAQIRQQLSSTLRAVISQRLLPRADMTGRAPAVEIMFTTTGIANLIRLGKDDMIYSAIETGQREGMQTMEQSLLSLVKQNIISMETALPAAKNKAIMENRMALCGEMPAGEEKDKECGPPRSWFFSTSIEKEGVGRKP</sequence>
<reference evidence="4 5" key="1">
    <citation type="submission" date="2019-07" db="EMBL/GenBank/DDBJ databases">
        <title>Genome sequencing of 100 strains of the haloalkaliphilic chemolithoautotrophic sulfur-oxidizing bacterium Thioalkalivibrio.</title>
        <authorList>
            <person name="Muyzer G."/>
        </authorList>
    </citation>
    <scope>NUCLEOTIDE SEQUENCE [LARGE SCALE GENOMIC DNA]</scope>
    <source>
        <strain evidence="4 5">ASO4-4</strain>
    </source>
</reference>
<dbReference type="InterPro" id="IPR006321">
    <property type="entry name" value="PilT/PilU"/>
</dbReference>
<dbReference type="InterPro" id="IPR050921">
    <property type="entry name" value="T4SS_GSP_E_ATPase"/>
</dbReference>
<dbReference type="GO" id="GO:0016887">
    <property type="term" value="F:ATP hydrolysis activity"/>
    <property type="evidence" value="ECO:0007669"/>
    <property type="project" value="InterPro"/>
</dbReference>
<evidence type="ECO:0000313" key="5">
    <source>
        <dbReference type="Proteomes" id="UP000318307"/>
    </source>
</evidence>
<protein>
    <submittedName>
        <fullName evidence="4">Twitching motility protein PilT</fullName>
    </submittedName>
</protein>
<dbReference type="GO" id="GO:0005524">
    <property type="term" value="F:ATP binding"/>
    <property type="evidence" value="ECO:0007669"/>
    <property type="project" value="InterPro"/>
</dbReference>
<comment type="similarity">
    <text evidence="1">Belongs to the GSP E family.</text>
</comment>
<dbReference type="CDD" id="cd01131">
    <property type="entry name" value="PilT"/>
    <property type="match status" value="1"/>
</dbReference>
<dbReference type="NCBIfam" id="TIGR01420">
    <property type="entry name" value="pilT_fam"/>
    <property type="match status" value="1"/>
</dbReference>
<dbReference type="SUPFAM" id="SSF52540">
    <property type="entry name" value="P-loop containing nucleoside triphosphate hydrolases"/>
    <property type="match status" value="1"/>
</dbReference>
<dbReference type="InterPro" id="IPR027417">
    <property type="entry name" value="P-loop_NTPase"/>
</dbReference>
<accession>A0A562S7Q7</accession>
<dbReference type="Gene3D" id="3.40.50.300">
    <property type="entry name" value="P-loop containing nucleotide triphosphate hydrolases"/>
    <property type="match status" value="1"/>
</dbReference>
<dbReference type="Gene3D" id="3.30.450.90">
    <property type="match status" value="1"/>
</dbReference>
<dbReference type="PROSITE" id="PS00662">
    <property type="entry name" value="T2SP_E"/>
    <property type="match status" value="1"/>
</dbReference>
<feature type="domain" description="Bacterial type II secretion system protein E" evidence="3">
    <location>
        <begin position="208"/>
        <end position="222"/>
    </location>
</feature>
<keyword evidence="5" id="KW-1185">Reference proteome</keyword>
<dbReference type="AlphaFoldDB" id="A0A562S7Q7"/>
<evidence type="ECO:0000259" key="3">
    <source>
        <dbReference type="PROSITE" id="PS00662"/>
    </source>
</evidence>
<evidence type="ECO:0000256" key="2">
    <source>
        <dbReference type="SAM" id="MobiDB-lite"/>
    </source>
</evidence>
<evidence type="ECO:0000256" key="1">
    <source>
        <dbReference type="ARBA" id="ARBA00006611"/>
    </source>
</evidence>